<reference evidence="1" key="1">
    <citation type="submission" date="2021-01" db="EMBL/GenBank/DDBJ databases">
        <title>Complete genome sequence of Clostridiales bacterium R-7.</title>
        <authorList>
            <person name="Mahoney-Kurpe S.C."/>
            <person name="Palevich N."/>
            <person name="Koike S."/>
            <person name="Moon C.D."/>
            <person name="Attwood G.T."/>
        </authorList>
    </citation>
    <scope>NUCLEOTIDE SEQUENCE</scope>
    <source>
        <strain evidence="1">R-7</strain>
    </source>
</reference>
<evidence type="ECO:0000313" key="2">
    <source>
        <dbReference type="Proteomes" id="UP000682782"/>
    </source>
</evidence>
<dbReference type="EMBL" id="CP068393">
    <property type="protein sequence ID" value="QUC67475.1"/>
    <property type="molecule type" value="Genomic_DNA"/>
</dbReference>
<protein>
    <submittedName>
        <fullName evidence="1">NAD(P)-binding domain-containing protein</fullName>
    </submittedName>
</protein>
<keyword evidence="2" id="KW-1185">Reference proteome</keyword>
<name>A0AC61MX51_9FIRM</name>
<accession>A0AC61MX51</accession>
<gene>
    <name evidence="1" type="ORF">JYE49_01875</name>
</gene>
<sequence length="268" mass="29644">MNIGIIGTGHLGKALIAGLVKSGMEQNRIILNARTAETMDAIKRIYPCINVTSSKQDLVTESDVIVIVVRSQNAREVFAEIREMNISDKTIVSFMAGVSINDMREMLQDTSKEYRLIRIMPNLGISLCKGVIGICCENDSEETEEALNLFRPLGYLINLPEEKLESITICAASGLAFAAYLMKEYKNSSDRLINDAAVSEEITTRIFENVIEIIRNEDKTFESLIEQISTKGGTTEAGISKLHNSNLSEIINQCIDAAYDRVNGLKAK</sequence>
<dbReference type="Proteomes" id="UP000682782">
    <property type="component" value="Chromosome"/>
</dbReference>
<evidence type="ECO:0000313" key="1">
    <source>
        <dbReference type="EMBL" id="QUC67475.1"/>
    </source>
</evidence>
<organism evidence="1 2">
    <name type="scientific">Aristaeella hokkaidonensis</name>
    <dbReference type="NCBI Taxonomy" id="3046382"/>
    <lineage>
        <taxon>Bacteria</taxon>
        <taxon>Bacillati</taxon>
        <taxon>Bacillota</taxon>
        <taxon>Clostridia</taxon>
        <taxon>Eubacteriales</taxon>
        <taxon>Aristaeellaceae</taxon>
        <taxon>Aristaeella</taxon>
    </lineage>
</organism>
<proteinExistence type="predicted"/>